<organism evidence="5 6">
    <name type="scientific">Pomacea canaliculata</name>
    <name type="common">Golden apple snail</name>
    <dbReference type="NCBI Taxonomy" id="400727"/>
    <lineage>
        <taxon>Eukaryota</taxon>
        <taxon>Metazoa</taxon>
        <taxon>Spiralia</taxon>
        <taxon>Lophotrochozoa</taxon>
        <taxon>Mollusca</taxon>
        <taxon>Gastropoda</taxon>
        <taxon>Caenogastropoda</taxon>
        <taxon>Architaenioglossa</taxon>
        <taxon>Ampullarioidea</taxon>
        <taxon>Ampullariidae</taxon>
        <taxon>Pomacea</taxon>
    </lineage>
</organism>
<proteinExistence type="predicted"/>
<evidence type="ECO:0000256" key="2">
    <source>
        <dbReference type="ARBA" id="ARBA00023136"/>
    </source>
</evidence>
<dbReference type="PROSITE" id="PS00236">
    <property type="entry name" value="NEUROTR_ION_CHANNEL"/>
    <property type="match status" value="1"/>
</dbReference>
<dbReference type="GO" id="GO:0016020">
    <property type="term" value="C:membrane"/>
    <property type="evidence" value="ECO:0007669"/>
    <property type="project" value="UniProtKB-SubCell"/>
</dbReference>
<accession>A0A2T7PL94</accession>
<comment type="caution">
    <text evidence="5">The sequence shown here is derived from an EMBL/GenBank/DDBJ whole genome shotgun (WGS) entry which is preliminary data.</text>
</comment>
<dbReference type="InterPro" id="IPR018000">
    <property type="entry name" value="Neurotransmitter_ion_chnl_CS"/>
</dbReference>
<keyword evidence="6" id="KW-1185">Reference proteome</keyword>
<evidence type="ECO:0000259" key="4">
    <source>
        <dbReference type="Pfam" id="PF02931"/>
    </source>
</evidence>
<protein>
    <recommendedName>
        <fullName evidence="4">Neurotransmitter-gated ion-channel ligand-binding domain-containing protein</fullName>
    </recommendedName>
</protein>
<dbReference type="InterPro" id="IPR036734">
    <property type="entry name" value="Neur_chan_lig-bd_sf"/>
</dbReference>
<dbReference type="InterPro" id="IPR006202">
    <property type="entry name" value="Neur_chan_lig-bd"/>
</dbReference>
<reference evidence="5 6" key="1">
    <citation type="submission" date="2018-04" db="EMBL/GenBank/DDBJ databases">
        <title>The genome of golden apple snail Pomacea canaliculata provides insight into stress tolerance and invasive adaptation.</title>
        <authorList>
            <person name="Liu C."/>
            <person name="Liu B."/>
            <person name="Ren Y."/>
            <person name="Zhang Y."/>
            <person name="Wang H."/>
            <person name="Li S."/>
            <person name="Jiang F."/>
            <person name="Yin L."/>
            <person name="Zhang G."/>
            <person name="Qian W."/>
            <person name="Fan W."/>
        </authorList>
    </citation>
    <scope>NUCLEOTIDE SEQUENCE [LARGE SCALE GENOMIC DNA]</scope>
    <source>
        <strain evidence="5">SZHN2017</strain>
        <tissue evidence="5">Muscle</tissue>
    </source>
</reference>
<comment type="subcellular location">
    <subcellularLocation>
        <location evidence="1">Membrane</location>
    </subcellularLocation>
</comment>
<gene>
    <name evidence="5" type="ORF">C0Q70_05454</name>
</gene>
<evidence type="ECO:0000313" key="5">
    <source>
        <dbReference type="EMBL" id="PVD34188.1"/>
    </source>
</evidence>
<name>A0A2T7PL94_POMCA</name>
<keyword evidence="2" id="KW-0472">Membrane</keyword>
<dbReference type="Gene3D" id="2.70.170.10">
    <property type="entry name" value="Neurotransmitter-gated ion-channel ligand-binding domain"/>
    <property type="match status" value="1"/>
</dbReference>
<dbReference type="Pfam" id="PF02931">
    <property type="entry name" value="Neur_chan_LBD"/>
    <property type="match status" value="1"/>
</dbReference>
<evidence type="ECO:0000256" key="3">
    <source>
        <dbReference type="SAM" id="MobiDB-lite"/>
    </source>
</evidence>
<evidence type="ECO:0000256" key="1">
    <source>
        <dbReference type="ARBA" id="ARBA00004370"/>
    </source>
</evidence>
<dbReference type="GO" id="GO:0005230">
    <property type="term" value="F:extracellular ligand-gated monoatomic ion channel activity"/>
    <property type="evidence" value="ECO:0007669"/>
    <property type="project" value="InterPro"/>
</dbReference>
<dbReference type="EMBL" id="PZQS01000003">
    <property type="protein sequence ID" value="PVD34188.1"/>
    <property type="molecule type" value="Genomic_DNA"/>
</dbReference>
<feature type="compositionally biased region" description="Basic and acidic residues" evidence="3">
    <location>
        <begin position="100"/>
        <end position="124"/>
    </location>
</feature>
<dbReference type="STRING" id="400727.A0A2T7PL94"/>
<sequence length="124" mass="14032">MMDNVWVPDVFFRNEKEGNFHEVTVPNKYMHLKPSGHVIYSMRSASAGPLGVGGLSLTLNCRMDLNKYPLDSQRCPMLIQSSYPVRRRPQPGAGAATVHHQGERDDGLRDEARQDKAREHWNGT</sequence>
<dbReference type="AlphaFoldDB" id="A0A2T7PL94"/>
<evidence type="ECO:0000313" key="6">
    <source>
        <dbReference type="Proteomes" id="UP000245119"/>
    </source>
</evidence>
<dbReference type="Proteomes" id="UP000245119">
    <property type="component" value="Linkage Group LG3"/>
</dbReference>
<dbReference type="SUPFAM" id="SSF63712">
    <property type="entry name" value="Nicotinic receptor ligand binding domain-like"/>
    <property type="match status" value="1"/>
</dbReference>
<feature type="region of interest" description="Disordered" evidence="3">
    <location>
        <begin position="82"/>
        <end position="124"/>
    </location>
</feature>
<dbReference type="OrthoDB" id="407674at2759"/>
<feature type="domain" description="Neurotransmitter-gated ion-channel ligand-binding" evidence="4">
    <location>
        <begin position="3"/>
        <end position="81"/>
    </location>
</feature>